<evidence type="ECO:0000313" key="2">
    <source>
        <dbReference type="Proteomes" id="UP000823960"/>
    </source>
</evidence>
<dbReference type="AlphaFoldDB" id="A0A9D1NR91"/>
<dbReference type="EMBL" id="DVOL01000095">
    <property type="protein sequence ID" value="HIV11356.1"/>
    <property type="molecule type" value="Genomic_DNA"/>
</dbReference>
<evidence type="ECO:0000313" key="1">
    <source>
        <dbReference type="EMBL" id="HIV11356.1"/>
    </source>
</evidence>
<reference evidence="1" key="2">
    <citation type="journal article" date="2021" name="PeerJ">
        <title>Extensive microbial diversity within the chicken gut microbiome revealed by metagenomics and culture.</title>
        <authorList>
            <person name="Gilroy R."/>
            <person name="Ravi A."/>
            <person name="Getino M."/>
            <person name="Pursley I."/>
            <person name="Horton D.L."/>
            <person name="Alikhan N.F."/>
            <person name="Baker D."/>
            <person name="Gharbi K."/>
            <person name="Hall N."/>
            <person name="Watson M."/>
            <person name="Adriaenssens E.M."/>
            <person name="Foster-Nyarko E."/>
            <person name="Jarju S."/>
            <person name="Secka A."/>
            <person name="Antonio M."/>
            <person name="Oren A."/>
            <person name="Chaudhuri R.R."/>
            <person name="La Ragione R."/>
            <person name="Hildebrand F."/>
            <person name="Pallen M.J."/>
        </authorList>
    </citation>
    <scope>NUCLEOTIDE SEQUENCE</scope>
    <source>
        <strain evidence="1">1370</strain>
    </source>
</reference>
<accession>A0A9D1NR91</accession>
<name>A0A9D1NR91_9FIRM</name>
<gene>
    <name evidence="1" type="ORF">IAD28_06675</name>
</gene>
<dbReference type="Gene3D" id="3.40.630.30">
    <property type="match status" value="1"/>
</dbReference>
<reference evidence="1" key="1">
    <citation type="submission" date="2020-10" db="EMBL/GenBank/DDBJ databases">
        <authorList>
            <person name="Gilroy R."/>
        </authorList>
    </citation>
    <scope>NUCLEOTIDE SEQUENCE</scope>
    <source>
        <strain evidence="1">1370</strain>
    </source>
</reference>
<proteinExistence type="predicted"/>
<evidence type="ECO:0008006" key="3">
    <source>
        <dbReference type="Google" id="ProtNLM"/>
    </source>
</evidence>
<protein>
    <recommendedName>
        <fullName evidence="3">N-acetyltransferase domain-containing protein</fullName>
    </recommendedName>
</protein>
<dbReference type="InterPro" id="IPR016181">
    <property type="entry name" value="Acyl_CoA_acyltransferase"/>
</dbReference>
<organism evidence="1 2">
    <name type="scientific">Candidatus Faeciplasma avium</name>
    <dbReference type="NCBI Taxonomy" id="2840798"/>
    <lineage>
        <taxon>Bacteria</taxon>
        <taxon>Bacillati</taxon>
        <taxon>Bacillota</taxon>
        <taxon>Clostridia</taxon>
        <taxon>Eubacteriales</taxon>
        <taxon>Oscillospiraceae</taxon>
        <taxon>Oscillospiraceae incertae sedis</taxon>
        <taxon>Candidatus Faeciplasma</taxon>
    </lineage>
</organism>
<dbReference type="Proteomes" id="UP000823960">
    <property type="component" value="Unassembled WGS sequence"/>
</dbReference>
<sequence>MIRLIDDINATRISLRDSHYSQVILSHIKTYGSSYSFCEFYELVRGGKRIGLFSSFNGSVAGDTLEGATPDRSCIRETAEFISFKNPYSAELAPLLSGRAGINGYIRVKRSFYEIPAGKIPPGLNSSPNLEAVYKTAFGDSGEEYGIWLTDTVRRRNMGLLRVFSLGGSCLTVRFCGCGWAYICDVATPVEERGHGQARALMMGVSSIYSEMGYSCYLAADESTKDYYDHIGFKTLGGDYVYKFRSGFDI</sequence>
<dbReference type="SUPFAM" id="SSF55729">
    <property type="entry name" value="Acyl-CoA N-acyltransferases (Nat)"/>
    <property type="match status" value="1"/>
</dbReference>
<comment type="caution">
    <text evidence="1">The sequence shown here is derived from an EMBL/GenBank/DDBJ whole genome shotgun (WGS) entry which is preliminary data.</text>
</comment>